<dbReference type="GO" id="GO:0031507">
    <property type="term" value="P:heterochromatin formation"/>
    <property type="evidence" value="ECO:0007669"/>
    <property type="project" value="InterPro"/>
</dbReference>
<sequence>MDYNEACKGSFESESCEIGKIGVAKIEHYESELEEGEIREADEASGLESPIQNGTAANAEQEQVHIRQSASPQRASHNVETAGIVVLQHRVIHEHMPPSIVRSFVQDTIEKEQALMWPSTSPERASCEGRTAGINFVQQCKCSAIRENMAASLKESSTSSQVVVEEESSTSAERGSRLGGTACTAVVQQSKYAASEGQYVNVSQSTLHRKCGNHRRSYSPSIYSSSKERHKKRKEGCFRYSDSHWATKMIEEVCSERSKTLLSRQTVDRKKFNNEQKKKKIELFQKHVNSYKFHYAHVAPTIRYCRMMLPKLHSSMLRCRFHRHMISQLIKFYKQLIRDRDKENRIKERWIFEAKAGYLKKWFYVTNLSYSKFKPEELESCMVDYSDGEQHLKYFDMQSITTQIEAIASNKEPRGTFATDITVPNLENSPSSLETNEHTKLGFSVGIAEEMATLESRPSQYTCAPSMEFCHENQTQTTFPAADKDEGGDVERPSACQLDVSAALEPAKTLTTGKASDDCEPTLEHSQLLLVTNEATKPGFSVGVSKEMATLESSSLQVTSVSGMEFREKDGTQIIFSAADSNEGRNTESPCASRFVMSSASGLAIAVSTDTENAASISREKRRHMCSSNDISEGPCRSGRKLGEKDGTHISFSPATQIVFSIAAQNEGETMESPCGSQSIMSLASEPTIAASNGTENAASIYREKRRRIGSGNDDISEGSCCRPGRKSGEKDGTQITLSLATQNEGGDMERSCASHSDADTALKLAMITVNTDSENAVSGSNEKQLAMTVNIDSQNAPSGSNVKQKHINSGNNISEGSCSRSEIMPTSNLFRTTLRQEEPPAVRSPPPSGDNRQVVQAEDISGEEVPSFAQVTEQPNMHLNTQSVMNHHHFGSTCQFASPPYQPPCRDTHSARIEADSVGASHVHPTSANQVPTGSTPGPRLAEDGLDSNHSPGASHVHPASANQVPTGSPPGPSLAEDGLDLNLFTIELSRLQKLADLMTKRHQEKIEQLNLAREVELAQAKRKYDELEYNLEVETLQRKRELKIKADKIYKQQILAEVLQVIFKASVRVVPDSPRGAAQETMAGPSRLADQRSFHIPAPVSAPGTSTGASLRQRDLRQRPATAQRAAMDSMNHPSGGMGNRPA</sequence>
<feature type="compositionally biased region" description="Polar residues" evidence="1">
    <location>
        <begin position="50"/>
        <end position="77"/>
    </location>
</feature>
<evidence type="ECO:0000256" key="1">
    <source>
        <dbReference type="SAM" id="MobiDB-lite"/>
    </source>
</evidence>
<feature type="region of interest" description="Disordered" evidence="1">
    <location>
        <begin position="794"/>
        <end position="823"/>
    </location>
</feature>
<reference evidence="2" key="2">
    <citation type="submission" date="2018-10" db="UniProtKB">
        <authorList>
            <consortium name="EnsemblPlants"/>
        </authorList>
    </citation>
    <scope>IDENTIFICATION</scope>
</reference>
<feature type="region of interest" description="Disordered" evidence="1">
    <location>
        <begin position="610"/>
        <end position="645"/>
    </location>
</feature>
<dbReference type="Gramene" id="TraesSYM6D03G03683550.1">
    <property type="protein sequence ID" value="TraesSYM6D03G03683550.1"/>
    <property type="gene ID" value="TraesSYM6D03G03683550"/>
</dbReference>
<dbReference type="OrthoDB" id="604691at2759"/>
<dbReference type="Gene3D" id="6.10.250.1310">
    <property type="match status" value="1"/>
</dbReference>
<organism evidence="2">
    <name type="scientific">Triticum aestivum</name>
    <name type="common">Wheat</name>
    <dbReference type="NCBI Taxonomy" id="4565"/>
    <lineage>
        <taxon>Eukaryota</taxon>
        <taxon>Viridiplantae</taxon>
        <taxon>Streptophyta</taxon>
        <taxon>Embryophyta</taxon>
        <taxon>Tracheophyta</taxon>
        <taxon>Spermatophyta</taxon>
        <taxon>Magnoliopsida</taxon>
        <taxon>Liliopsida</taxon>
        <taxon>Poales</taxon>
        <taxon>Poaceae</taxon>
        <taxon>BOP clade</taxon>
        <taxon>Pooideae</taxon>
        <taxon>Triticodae</taxon>
        <taxon>Triticeae</taxon>
        <taxon>Triticinae</taxon>
        <taxon>Triticum</taxon>
    </lineage>
</organism>
<dbReference type="RefSeq" id="XP_044420062.1">
    <property type="nucleotide sequence ID" value="XM_044564127.1"/>
</dbReference>
<dbReference type="PANTHER" id="PTHR35116">
    <property type="entry name" value="HELICASE PROTEIN MOM1"/>
    <property type="match status" value="1"/>
</dbReference>
<reference evidence="2" key="1">
    <citation type="submission" date="2018-08" db="EMBL/GenBank/DDBJ databases">
        <authorList>
            <person name="Rossello M."/>
        </authorList>
    </citation>
    <scope>NUCLEOTIDE SEQUENCE [LARGE SCALE GENOMIC DNA]</scope>
    <source>
        <strain evidence="2">cv. Chinese Spring</strain>
    </source>
</reference>
<dbReference type="SMR" id="A0A3B6QFJ8"/>
<dbReference type="InterPro" id="IPR039322">
    <property type="entry name" value="MOM1"/>
</dbReference>
<feature type="region of interest" description="Disordered" evidence="1">
    <location>
        <begin position="918"/>
        <end position="978"/>
    </location>
</feature>
<evidence type="ECO:0000313" key="3">
    <source>
        <dbReference type="Proteomes" id="UP000019116"/>
    </source>
</evidence>
<feature type="compositionally biased region" description="Polar residues" evidence="1">
    <location>
        <begin position="925"/>
        <end position="937"/>
    </location>
</feature>
<dbReference type="Gramene" id="TraesCS6D02G212100.2">
    <property type="protein sequence ID" value="TraesCS6D02G212100.2"/>
    <property type="gene ID" value="TraesCS6D02G212100"/>
</dbReference>
<feature type="region of interest" description="Disordered" evidence="1">
    <location>
        <begin position="705"/>
        <end position="736"/>
    </location>
</feature>
<dbReference type="PANTHER" id="PTHR35116:SF6">
    <property type="entry name" value="OS02G0625900 PROTEIN"/>
    <property type="match status" value="1"/>
</dbReference>
<keyword evidence="3" id="KW-1185">Reference proteome</keyword>
<feature type="region of interest" description="Disordered" evidence="1">
    <location>
        <begin position="836"/>
        <end position="855"/>
    </location>
</feature>
<evidence type="ECO:0000313" key="2">
    <source>
        <dbReference type="EnsemblPlants" id="TraesCS6D02G212100.2"/>
    </source>
</evidence>
<accession>A0A3B6QFJ8</accession>
<dbReference type="AlphaFoldDB" id="A0A3B6QFJ8"/>
<dbReference type="GeneID" id="123144877"/>
<name>A0A3B6QFJ8_WHEAT</name>
<dbReference type="Proteomes" id="UP000019116">
    <property type="component" value="Chromosome 6D"/>
</dbReference>
<proteinExistence type="predicted"/>
<protein>
    <submittedName>
        <fullName evidence="2">Uncharacterized protein</fullName>
    </submittedName>
</protein>
<dbReference type="EnsemblPlants" id="TraesCS6D02G212100.2">
    <property type="protein sequence ID" value="TraesCS6D02G212100.2"/>
    <property type="gene ID" value="TraesCS6D02G212100"/>
</dbReference>
<dbReference type="Gramene" id="TraesLAC6D03G03686730.1">
    <property type="protein sequence ID" value="TraesLAC6D03G03686730.1"/>
    <property type="gene ID" value="TraesLAC6D03G03686730"/>
</dbReference>
<gene>
    <name evidence="2" type="primary">LOC123144877</name>
</gene>
<feature type="region of interest" description="Disordered" evidence="1">
    <location>
        <begin position="156"/>
        <end position="176"/>
    </location>
</feature>
<dbReference type="Gramene" id="TraesCS6D03G0525800.2">
    <property type="protein sequence ID" value="TraesCS6D03G0525800.2.CDS"/>
    <property type="gene ID" value="TraesCS6D03G0525800"/>
</dbReference>
<dbReference type="Gramene" id="TraesNOR6D03G03776670.1">
    <property type="protein sequence ID" value="TraesNOR6D03G03776670.1"/>
    <property type="gene ID" value="TraesNOR6D03G03776670"/>
</dbReference>
<feature type="region of interest" description="Disordered" evidence="1">
    <location>
        <begin position="40"/>
        <end position="77"/>
    </location>
</feature>
<feature type="region of interest" description="Disordered" evidence="1">
    <location>
        <begin position="1098"/>
        <end position="1145"/>
    </location>
</feature>
<dbReference type="STRING" id="4565.A0A3B6QFJ8"/>
<dbReference type="RefSeq" id="XP_044420061.1">
    <property type="nucleotide sequence ID" value="XM_044564126.1"/>
</dbReference>